<evidence type="ECO:0000313" key="15">
    <source>
        <dbReference type="Proteomes" id="UP000533637"/>
    </source>
</evidence>
<dbReference type="EMBL" id="JACHOC010000013">
    <property type="protein sequence ID" value="MBB4625069.1"/>
    <property type="molecule type" value="Genomic_DNA"/>
</dbReference>
<accession>A0ABR6KUK9</accession>
<protein>
    <recommendedName>
        <fullName evidence="16">TraB/GumN family protein</fullName>
    </recommendedName>
</protein>
<comment type="cofactor">
    <cofactor evidence="2">
        <name>Co(2+)</name>
        <dbReference type="ChEBI" id="CHEBI:48828"/>
    </cofactor>
</comment>
<keyword evidence="11" id="KW-0472">Membrane</keyword>
<evidence type="ECO:0000313" key="14">
    <source>
        <dbReference type="EMBL" id="MBB4625069.1"/>
    </source>
</evidence>
<sequence length="317" mass="36433">MYKNLVSVLVLFFAFLSCSFSSQKDLEGGVLWEISGNGLEKPSYLLGTWHGTFDILYSYVDSIPGFQKAFDTCTQYVGEAENIDNMEEFMSSFDPKLPRDTSYTNLLDEPEYSFLDSVLVSRMNVPLDKMYLKPAFLALVLRQLEEQAKLVKAGYSQGQIDSMRTQVMDVVLYTSAKDKQYNVLGLETIKEQLDMLFPEGNLKEEASQLIIALRDQKVQTLLIDELHSAYRSQDINRIVDCEKKIRSAFQDEPLYSKEYDDFLEKMIDQRNRDWVQKLPGLIKDNPTFIAVGVRHLPGKNGVICLLREKGYRVEAFR</sequence>
<evidence type="ECO:0000256" key="5">
    <source>
        <dbReference type="ARBA" id="ARBA00022692"/>
    </source>
</evidence>
<dbReference type="InterPro" id="IPR002816">
    <property type="entry name" value="TraB/PrgY/GumN_fam"/>
</dbReference>
<evidence type="ECO:0000256" key="3">
    <source>
        <dbReference type="ARBA" id="ARBA00004479"/>
    </source>
</evidence>
<evidence type="ECO:0000256" key="2">
    <source>
        <dbReference type="ARBA" id="ARBA00001941"/>
    </source>
</evidence>
<evidence type="ECO:0000256" key="8">
    <source>
        <dbReference type="ARBA" id="ARBA00022801"/>
    </source>
</evidence>
<dbReference type="PROSITE" id="PS51257">
    <property type="entry name" value="PROKAR_LIPOPROTEIN"/>
    <property type="match status" value="1"/>
</dbReference>
<evidence type="ECO:0008006" key="16">
    <source>
        <dbReference type="Google" id="ProtNLM"/>
    </source>
</evidence>
<proteinExistence type="predicted"/>
<evidence type="ECO:0000256" key="7">
    <source>
        <dbReference type="ARBA" id="ARBA00022729"/>
    </source>
</evidence>
<feature type="chain" id="PRO_5045085250" description="TraB/GumN family protein" evidence="13">
    <location>
        <begin position="24"/>
        <end position="317"/>
    </location>
</feature>
<dbReference type="RefSeq" id="WP_183672445.1">
    <property type="nucleotide sequence ID" value="NZ_BMPB01000017.1"/>
</dbReference>
<keyword evidence="12" id="KW-0325">Glycoprotein</keyword>
<dbReference type="CDD" id="cd14789">
    <property type="entry name" value="Tiki"/>
    <property type="match status" value="1"/>
</dbReference>
<keyword evidence="6" id="KW-0479">Metal-binding</keyword>
<dbReference type="InterPro" id="IPR040230">
    <property type="entry name" value="TIKI1/2-like"/>
</dbReference>
<dbReference type="Proteomes" id="UP000533637">
    <property type="component" value="Unassembled WGS sequence"/>
</dbReference>
<dbReference type="PANTHER" id="PTHR31120:SF6">
    <property type="entry name" value="METALLOPROTEASE TIKI HOMOLOG"/>
    <property type="match status" value="1"/>
</dbReference>
<comment type="cofactor">
    <cofactor evidence="1">
        <name>Mn(2+)</name>
        <dbReference type="ChEBI" id="CHEBI:29035"/>
    </cofactor>
</comment>
<evidence type="ECO:0000256" key="11">
    <source>
        <dbReference type="ARBA" id="ARBA00023136"/>
    </source>
</evidence>
<comment type="caution">
    <text evidence="14">The sequence shown here is derived from an EMBL/GenBank/DDBJ whole genome shotgun (WGS) entry which is preliminary data.</text>
</comment>
<dbReference type="PANTHER" id="PTHR31120">
    <property type="entry name" value="METALLOPROTEASE TIKI"/>
    <property type="match status" value="1"/>
</dbReference>
<evidence type="ECO:0000256" key="4">
    <source>
        <dbReference type="ARBA" id="ARBA00022670"/>
    </source>
</evidence>
<reference evidence="14 15" key="1">
    <citation type="submission" date="2020-08" db="EMBL/GenBank/DDBJ databases">
        <title>Genomic Encyclopedia of Type Strains, Phase IV (KMG-IV): sequencing the most valuable type-strain genomes for metagenomic binning, comparative biology and taxonomic classification.</title>
        <authorList>
            <person name="Goeker M."/>
        </authorList>
    </citation>
    <scope>NUCLEOTIDE SEQUENCE [LARGE SCALE GENOMIC DNA]</scope>
    <source>
        <strain evidence="14 15">DSM 102983</strain>
    </source>
</reference>
<evidence type="ECO:0000256" key="13">
    <source>
        <dbReference type="SAM" id="SignalP"/>
    </source>
</evidence>
<feature type="signal peptide" evidence="13">
    <location>
        <begin position="1"/>
        <end position="23"/>
    </location>
</feature>
<comment type="subcellular location">
    <subcellularLocation>
        <location evidence="3">Membrane</location>
        <topology evidence="3">Single-pass type I membrane protein</topology>
    </subcellularLocation>
</comment>
<keyword evidence="9" id="KW-1133">Transmembrane helix</keyword>
<evidence type="ECO:0000256" key="10">
    <source>
        <dbReference type="ARBA" id="ARBA00023049"/>
    </source>
</evidence>
<keyword evidence="7 13" id="KW-0732">Signal</keyword>
<organism evidence="14 15">
    <name type="scientific">Parabacteroides faecis</name>
    <dbReference type="NCBI Taxonomy" id="1217282"/>
    <lineage>
        <taxon>Bacteria</taxon>
        <taxon>Pseudomonadati</taxon>
        <taxon>Bacteroidota</taxon>
        <taxon>Bacteroidia</taxon>
        <taxon>Bacteroidales</taxon>
        <taxon>Tannerellaceae</taxon>
        <taxon>Parabacteroides</taxon>
    </lineage>
</organism>
<keyword evidence="15" id="KW-1185">Reference proteome</keyword>
<evidence type="ECO:0000256" key="6">
    <source>
        <dbReference type="ARBA" id="ARBA00022723"/>
    </source>
</evidence>
<keyword evidence="10" id="KW-0482">Metalloprotease</keyword>
<keyword evidence="5" id="KW-0812">Transmembrane</keyword>
<evidence type="ECO:0000256" key="1">
    <source>
        <dbReference type="ARBA" id="ARBA00001936"/>
    </source>
</evidence>
<keyword evidence="8" id="KW-0378">Hydrolase</keyword>
<evidence type="ECO:0000256" key="9">
    <source>
        <dbReference type="ARBA" id="ARBA00022989"/>
    </source>
</evidence>
<dbReference type="Pfam" id="PF01963">
    <property type="entry name" value="TraB_PrgY_gumN"/>
    <property type="match status" value="1"/>
</dbReference>
<gene>
    <name evidence="14" type="ORF">GGQ57_005015</name>
</gene>
<keyword evidence="4" id="KW-0645">Protease</keyword>
<name>A0ABR6KUK9_9BACT</name>
<evidence type="ECO:0000256" key="12">
    <source>
        <dbReference type="ARBA" id="ARBA00023180"/>
    </source>
</evidence>